<dbReference type="SUPFAM" id="SSF55166">
    <property type="entry name" value="Hedgehog/DD-peptidase"/>
    <property type="match status" value="1"/>
</dbReference>
<protein>
    <submittedName>
        <fullName evidence="1">Peptidase M15</fullName>
    </submittedName>
</protein>
<evidence type="ECO:0000313" key="2">
    <source>
        <dbReference type="Proteomes" id="UP001384579"/>
    </source>
</evidence>
<evidence type="ECO:0000313" key="1">
    <source>
        <dbReference type="EMBL" id="MEK0187652.1"/>
    </source>
</evidence>
<dbReference type="Proteomes" id="UP001384579">
    <property type="component" value="Unassembled WGS sequence"/>
</dbReference>
<organism evidence="1 2">
    <name type="scientific">Microcoleus anatoxicus PTRS2</name>
    <dbReference type="NCBI Taxonomy" id="2705321"/>
    <lineage>
        <taxon>Bacteria</taxon>
        <taxon>Bacillati</taxon>
        <taxon>Cyanobacteriota</taxon>
        <taxon>Cyanophyceae</taxon>
        <taxon>Oscillatoriophycideae</taxon>
        <taxon>Oscillatoriales</taxon>
        <taxon>Microcoleaceae</taxon>
        <taxon>Microcoleus</taxon>
        <taxon>Microcoleus anatoxicus</taxon>
    </lineage>
</organism>
<gene>
    <name evidence="1" type="ORF">WMG39_22770</name>
</gene>
<comment type="caution">
    <text evidence="1">The sequence shown here is derived from an EMBL/GenBank/DDBJ whole genome shotgun (WGS) entry which is preliminary data.</text>
</comment>
<dbReference type="RefSeq" id="WP_340525954.1">
    <property type="nucleotide sequence ID" value="NZ_JBBLXS010000404.1"/>
</dbReference>
<reference evidence="1 2" key="1">
    <citation type="journal article" date="2020" name="Harmful Algae">
        <title>Molecular and morphological characterization of a novel dihydroanatoxin-a producing Microcoleus species (cyanobacteria) from the Russian River, California, USA.</title>
        <authorList>
            <person name="Conklin K.Y."/>
            <person name="Stancheva R."/>
            <person name="Otten T.G."/>
            <person name="Fadness R."/>
            <person name="Boyer G.L."/>
            <person name="Read B."/>
            <person name="Zhang X."/>
            <person name="Sheath R.G."/>
        </authorList>
    </citation>
    <scope>NUCLEOTIDE SEQUENCE [LARGE SCALE GENOMIC DNA]</scope>
    <source>
        <strain evidence="1 2">PTRS2</strain>
    </source>
</reference>
<accession>A0ABU8YTI9</accession>
<sequence>MRKPQTVKSLEKLGRIQLSKSFFMREFLYSEISQIESIPNIPDDPDLAIEAGKNLCEKVLEPIQDALGRISVRSAFRASAVNQIGAANQNQYSCASNEANYAGHIWDVKDQDGYMGATACIIVTSFIPYYEQTEDWTALAWWIHDHIDAYSAMEFYPEYAAFNISWHENPERQKVIYSYVKNPHTGKSGYLTKTGMENFSGSHEQFYQEYIRQLHPPS</sequence>
<proteinExistence type="predicted"/>
<dbReference type="InterPro" id="IPR009045">
    <property type="entry name" value="Zn_M74/Hedgehog-like"/>
</dbReference>
<name>A0ABU8YTI9_9CYAN</name>
<keyword evidence="2" id="KW-1185">Reference proteome</keyword>
<dbReference type="EMBL" id="JBBLXS010000404">
    <property type="protein sequence ID" value="MEK0187652.1"/>
    <property type="molecule type" value="Genomic_DNA"/>
</dbReference>